<evidence type="ECO:0000256" key="6">
    <source>
        <dbReference type="SAM" id="Phobius"/>
    </source>
</evidence>
<organism evidence="8 9">
    <name type="scientific">Psittacicella gerlachiana</name>
    <dbReference type="NCBI Taxonomy" id="2028574"/>
    <lineage>
        <taxon>Bacteria</taxon>
        <taxon>Pseudomonadati</taxon>
        <taxon>Pseudomonadota</taxon>
        <taxon>Gammaproteobacteria</taxon>
        <taxon>Pasteurellales</taxon>
        <taxon>Psittacicellaceae</taxon>
        <taxon>Psittacicella</taxon>
    </lineage>
</organism>
<dbReference type="GO" id="GO:0005886">
    <property type="term" value="C:plasma membrane"/>
    <property type="evidence" value="ECO:0007669"/>
    <property type="project" value="TreeGrafter"/>
</dbReference>
<feature type="transmembrane region" description="Helical" evidence="6">
    <location>
        <begin position="246"/>
        <end position="271"/>
    </location>
</feature>
<evidence type="ECO:0000256" key="3">
    <source>
        <dbReference type="ARBA" id="ARBA00022692"/>
    </source>
</evidence>
<dbReference type="PANTHER" id="PTHR23502">
    <property type="entry name" value="MAJOR FACILITATOR SUPERFAMILY"/>
    <property type="match status" value="1"/>
</dbReference>
<dbReference type="AlphaFoldDB" id="A0A3A1Y8V3"/>
<feature type="transmembrane region" description="Helical" evidence="6">
    <location>
        <begin position="195"/>
        <end position="215"/>
    </location>
</feature>
<feature type="transmembrane region" description="Helical" evidence="6">
    <location>
        <begin position="132"/>
        <end position="153"/>
    </location>
</feature>
<evidence type="ECO:0000259" key="7">
    <source>
        <dbReference type="PROSITE" id="PS50850"/>
    </source>
</evidence>
<dbReference type="InterPro" id="IPR011701">
    <property type="entry name" value="MFS"/>
</dbReference>
<feature type="transmembrane region" description="Helical" evidence="6">
    <location>
        <begin position="401"/>
        <end position="425"/>
    </location>
</feature>
<sequence>MTTEKLEEMPQGTASTTYKGFDAVTPYQIELRKRMPPTLWLVIILAFFSGYVGLANDAITPAINELVADFHTDTAHIQAIVPYFVLGMGIGQFLWGPTIDRFGRKTIVILCALVAIALNISMMVIHEYSTLVAVRIFQGIVFSGMGAVPQIVLKDLFSPRDFVIYNSWLMTLFLFAPAIAPLFGGIILVKLSWPWIYAIISVMIVISTICYILFIPETLDPEKKQPFNTTRILKNYTTILTTPRSLWLIVLNAIFSIAMFSFPTLLPAIYITDYGVDPDHFGYYFLPLIVSIMVGIQVNQWFVRRNYSPVKLWIFGAIAQALTTIVNFIVVLYGLNVNTILFALCLNVLFNGFQLGNMFAIYLMPYPYMTGTATSIITALRLIVAGVVVTIFSHLDRAGGATLLITNALVLLLCTAMSLIFNFIWKIDDSSNHLATTSKPEVVVKNQEHK</sequence>
<feature type="transmembrane region" description="Helical" evidence="6">
    <location>
        <begin position="38"/>
        <end position="55"/>
    </location>
</feature>
<evidence type="ECO:0000256" key="5">
    <source>
        <dbReference type="ARBA" id="ARBA00023136"/>
    </source>
</evidence>
<dbReference type="GO" id="GO:1990961">
    <property type="term" value="P:xenobiotic detoxification by transmembrane export across the plasma membrane"/>
    <property type="evidence" value="ECO:0007669"/>
    <property type="project" value="TreeGrafter"/>
</dbReference>
<accession>A0A3A1Y8V3</accession>
<dbReference type="RefSeq" id="WP_119534920.1">
    <property type="nucleotide sequence ID" value="NZ_NRJF01000148.1"/>
</dbReference>
<keyword evidence="2" id="KW-0813">Transport</keyword>
<dbReference type="Gene3D" id="1.20.1720.10">
    <property type="entry name" value="Multidrug resistance protein D"/>
    <property type="match status" value="1"/>
</dbReference>
<keyword evidence="5 6" id="KW-0472">Membrane</keyword>
<dbReference type="PANTHER" id="PTHR23502:SF132">
    <property type="entry name" value="POLYAMINE TRANSPORTER 2-RELATED"/>
    <property type="match status" value="1"/>
</dbReference>
<feature type="transmembrane region" description="Helical" evidence="6">
    <location>
        <begin position="283"/>
        <end position="303"/>
    </location>
</feature>
<dbReference type="EMBL" id="NRJF01000148">
    <property type="protein sequence ID" value="RIY34612.1"/>
    <property type="molecule type" value="Genomic_DNA"/>
</dbReference>
<reference evidence="8 9" key="1">
    <citation type="submission" date="2017-08" db="EMBL/GenBank/DDBJ databases">
        <title>Reclassification of Bisgaard taxon 37 and 44.</title>
        <authorList>
            <person name="Christensen H."/>
        </authorList>
    </citation>
    <scope>NUCLEOTIDE SEQUENCE [LARGE SCALE GENOMIC DNA]</scope>
    <source>
        <strain evidence="8 9">EEAB3T1</strain>
    </source>
</reference>
<dbReference type="SUPFAM" id="SSF103473">
    <property type="entry name" value="MFS general substrate transporter"/>
    <property type="match status" value="1"/>
</dbReference>
<evidence type="ECO:0000313" key="8">
    <source>
        <dbReference type="EMBL" id="RIY34612.1"/>
    </source>
</evidence>
<feature type="transmembrane region" description="Helical" evidence="6">
    <location>
        <begin position="340"/>
        <end position="364"/>
    </location>
</feature>
<name>A0A3A1Y8V3_9GAMM</name>
<feature type="transmembrane region" description="Helical" evidence="6">
    <location>
        <begin position="75"/>
        <end position="95"/>
    </location>
</feature>
<evidence type="ECO:0000256" key="4">
    <source>
        <dbReference type="ARBA" id="ARBA00022989"/>
    </source>
</evidence>
<feature type="domain" description="Major facilitator superfamily (MFS) profile" evidence="7">
    <location>
        <begin position="41"/>
        <end position="426"/>
    </location>
</feature>
<dbReference type="Proteomes" id="UP000265964">
    <property type="component" value="Unassembled WGS sequence"/>
</dbReference>
<evidence type="ECO:0000256" key="1">
    <source>
        <dbReference type="ARBA" id="ARBA00004141"/>
    </source>
</evidence>
<proteinExistence type="predicted"/>
<dbReference type="InterPro" id="IPR036259">
    <property type="entry name" value="MFS_trans_sf"/>
</dbReference>
<gene>
    <name evidence="8" type="ORF">CKF59_05270</name>
</gene>
<comment type="subcellular location">
    <subcellularLocation>
        <location evidence="1">Membrane</location>
        <topology evidence="1">Multi-pass membrane protein</topology>
    </subcellularLocation>
</comment>
<feature type="transmembrane region" description="Helical" evidence="6">
    <location>
        <begin position="107"/>
        <end position="126"/>
    </location>
</feature>
<dbReference type="OrthoDB" id="9812221at2"/>
<feature type="transmembrane region" description="Helical" evidence="6">
    <location>
        <begin position="376"/>
        <end position="395"/>
    </location>
</feature>
<keyword evidence="4 6" id="KW-1133">Transmembrane helix</keyword>
<dbReference type="InterPro" id="IPR020846">
    <property type="entry name" value="MFS_dom"/>
</dbReference>
<feature type="transmembrane region" description="Helical" evidence="6">
    <location>
        <begin position="165"/>
        <end position="189"/>
    </location>
</feature>
<keyword evidence="9" id="KW-1185">Reference proteome</keyword>
<protein>
    <recommendedName>
        <fullName evidence="7">Major facilitator superfamily (MFS) profile domain-containing protein</fullName>
    </recommendedName>
</protein>
<keyword evidence="3 6" id="KW-0812">Transmembrane</keyword>
<dbReference type="Pfam" id="PF07690">
    <property type="entry name" value="MFS_1"/>
    <property type="match status" value="1"/>
</dbReference>
<evidence type="ECO:0000256" key="2">
    <source>
        <dbReference type="ARBA" id="ARBA00022448"/>
    </source>
</evidence>
<evidence type="ECO:0000313" key="9">
    <source>
        <dbReference type="Proteomes" id="UP000265964"/>
    </source>
</evidence>
<comment type="caution">
    <text evidence="8">The sequence shown here is derived from an EMBL/GenBank/DDBJ whole genome shotgun (WGS) entry which is preliminary data.</text>
</comment>
<feature type="transmembrane region" description="Helical" evidence="6">
    <location>
        <begin position="312"/>
        <end position="334"/>
    </location>
</feature>
<dbReference type="GO" id="GO:0015385">
    <property type="term" value="F:sodium:proton antiporter activity"/>
    <property type="evidence" value="ECO:0007669"/>
    <property type="project" value="TreeGrafter"/>
</dbReference>
<dbReference type="PROSITE" id="PS50850">
    <property type="entry name" value="MFS"/>
    <property type="match status" value="1"/>
</dbReference>